<organism evidence="5 6">
    <name type="scientific">Apteryx mantelli</name>
    <name type="common">North Island brown kiwi</name>
    <dbReference type="NCBI Taxonomy" id="2696672"/>
    <lineage>
        <taxon>Eukaryota</taxon>
        <taxon>Metazoa</taxon>
        <taxon>Chordata</taxon>
        <taxon>Craniata</taxon>
        <taxon>Vertebrata</taxon>
        <taxon>Euteleostomi</taxon>
        <taxon>Archelosauria</taxon>
        <taxon>Archosauria</taxon>
        <taxon>Dinosauria</taxon>
        <taxon>Saurischia</taxon>
        <taxon>Theropoda</taxon>
        <taxon>Coelurosauria</taxon>
        <taxon>Aves</taxon>
        <taxon>Palaeognathae</taxon>
        <taxon>Apterygiformes</taxon>
        <taxon>Apterygidae</taxon>
        <taxon>Apteryx</taxon>
    </lineage>
</organism>
<feature type="region of interest" description="Disordered" evidence="2">
    <location>
        <begin position="1114"/>
        <end position="1181"/>
    </location>
</feature>
<feature type="region of interest" description="Disordered" evidence="2">
    <location>
        <begin position="931"/>
        <end position="965"/>
    </location>
</feature>
<dbReference type="SMART" id="SM00233">
    <property type="entry name" value="PH"/>
    <property type="match status" value="1"/>
</dbReference>
<dbReference type="PROSITE" id="PS50010">
    <property type="entry name" value="DH_2"/>
    <property type="match status" value="1"/>
</dbReference>
<dbReference type="CDD" id="cd00160">
    <property type="entry name" value="RhoGEF"/>
    <property type="match status" value="1"/>
</dbReference>
<feature type="compositionally biased region" description="Basic and acidic residues" evidence="2">
    <location>
        <begin position="461"/>
        <end position="484"/>
    </location>
</feature>
<feature type="region of interest" description="Disordered" evidence="2">
    <location>
        <begin position="527"/>
        <end position="707"/>
    </location>
</feature>
<feature type="compositionally biased region" description="Low complexity" evidence="2">
    <location>
        <begin position="943"/>
        <end position="952"/>
    </location>
</feature>
<evidence type="ECO:0000256" key="1">
    <source>
        <dbReference type="ARBA" id="ARBA00022553"/>
    </source>
</evidence>
<feature type="region of interest" description="Disordered" evidence="2">
    <location>
        <begin position="1248"/>
        <end position="1277"/>
    </location>
</feature>
<feature type="domain" description="DH" evidence="4">
    <location>
        <begin position="107"/>
        <end position="288"/>
    </location>
</feature>
<dbReference type="InterPro" id="IPR035899">
    <property type="entry name" value="DBL_dom_sf"/>
</dbReference>
<reference evidence="6" key="1">
    <citation type="submission" date="2025-08" db="UniProtKB">
        <authorList>
            <consortium name="RefSeq"/>
        </authorList>
    </citation>
    <scope>IDENTIFICATION</scope>
    <source>
        <tissue evidence="6">Blood</tissue>
    </source>
</reference>
<feature type="compositionally biased region" description="Acidic residues" evidence="2">
    <location>
        <begin position="541"/>
        <end position="551"/>
    </location>
</feature>
<feature type="domain" description="PH" evidence="3">
    <location>
        <begin position="312"/>
        <end position="410"/>
    </location>
</feature>
<feature type="compositionally biased region" description="Pro residues" evidence="2">
    <location>
        <begin position="1257"/>
        <end position="1267"/>
    </location>
</feature>
<feature type="region of interest" description="Disordered" evidence="2">
    <location>
        <begin position="1054"/>
        <end position="1102"/>
    </location>
</feature>
<sequence length="1290" mass="141438">MFLRERVPWLQGRLSRLWDSSRALPVPRDAGMPVPACLQRPALSPMPDTGRAMEGPGEEPAGDGAELWTGGLHNSNNNASPGGWLSPHSGHPFAPFGARAPGTEPSYVERVVLEIVESERTYVRDLRSIVEGYLGKIIDAEKPLLRPEQVSVLFGNIEDIYELSSNLLQNLDSCDNDPVAVAVCFVTRSQEFDIYTQYCNNYPNSVAALTECMRNKQQAKFFRECQEQMRHALPLGAYLLKPVQRILKYHLLLQEIAKHFEHKTGDDYEVVVEAIDTMTCVAWYINDMKRKHEHAIRQQEIQSLLLNWKGPDLTTYGELVLEGTFRVQRVRNERAFFLFDKALIITKRRGDHYVYKNHIPCSSLMLIESTRDSLCFSVAHYKHIKQQYSLQAKSVEEKRVWTHHIKRLILENHHAIIPQKAKEAILEMDLFYPPRLPRYSPERLKKSWSCQPLEETSAEPRQGRRQSEPFQHRDHAETLPDRLHGHTGRRQSEPAKQILEQLEERGEQTHTGMQHAGSVGALLEAGEPLQHPRPWATAEGVVEEEEEEEAFDKDSREELPGADAVPAGPQDEQAPGHPQVPEGPKACKRPSSRGPGSCEKRRGMDTGPGTHLAAPLQAGTDGEHGEVLGVPVVVAEHPEEPPWSDGESVGTPESLLPGQHERGKLEPEPCLDGGVAETAEDLRTLSSEEEEEEEERALHAPSSILPPSVLNQASIIAERFGSSFSRRSSLALEEGRASLGTATPRLPSRSSSVLSLEGSAPDAQSGPPLPASEEGEPGAPRSATASPDPLPCPRKESLLSTQDRLLLDKIKSYYDYAEHQDASFSIKRRESLSYIPKGLVRNSVFRINSLPRPPPEHDVGAGARTAVWVLAASPKSTPLAQPEAAEVMPGAAKDFRPPSTGWRQAERPWRENGLELHEPLLILEEDDLGTAAATAEEAPESPLPAGRLQEPGAGAGEPPQPPALHPRLLQLATDSEAAERPGTKVYQLARQYSLRIKNRRAGAQRCLAQLEEDMRLRTAAPHDQPQATGTGPPKRALTLPSYEQVVIQEQRPLAPLSAAASPQEKSPRRFSPSPSSGSPRLPSPGSLASRSPLSPGGAEPFAWPDVRELRSKYAAFGGAGPHRPPLVNRSRSAPEQVAAAAAVAGRSGRAAAKASPVNGRSRSAEAGAEAGAPKHQRNNSDGALCVTGQAALGASQRVIVLERVAPGTEVAAAAAADPESYVQIRSPTTREKICLKAVVERCKAYQASEAYRRRQAEPPPRPAPWDPPDTARPGLVRNLREKFQTLNAAS</sequence>
<dbReference type="PANTHER" id="PTHR45924">
    <property type="entry name" value="FI17866P1"/>
    <property type="match status" value="1"/>
</dbReference>
<feature type="compositionally biased region" description="Low complexity" evidence="2">
    <location>
        <begin position="1137"/>
        <end position="1171"/>
    </location>
</feature>
<dbReference type="Proteomes" id="UP001652627">
    <property type="component" value="Chromosome 4"/>
</dbReference>
<dbReference type="SUPFAM" id="SSF50729">
    <property type="entry name" value="PH domain-like"/>
    <property type="match status" value="1"/>
</dbReference>
<dbReference type="InterPro" id="IPR043324">
    <property type="entry name" value="PH_PLEKHG1_G2_G3"/>
</dbReference>
<dbReference type="Pfam" id="PF22697">
    <property type="entry name" value="SOS1_NGEF_PH"/>
    <property type="match status" value="1"/>
</dbReference>
<feature type="region of interest" description="Disordered" evidence="2">
    <location>
        <begin position="448"/>
        <end position="494"/>
    </location>
</feature>
<dbReference type="CDD" id="cd13243">
    <property type="entry name" value="PH_PLEKHG1_G2_G3"/>
    <property type="match status" value="1"/>
</dbReference>
<accession>A0ABM4EGY9</accession>
<dbReference type="Gene3D" id="1.20.900.10">
    <property type="entry name" value="Dbl homology (DH) domain"/>
    <property type="match status" value="1"/>
</dbReference>
<dbReference type="GeneID" id="106487918"/>
<dbReference type="RefSeq" id="XP_067151963.1">
    <property type="nucleotide sequence ID" value="XM_067295862.1"/>
</dbReference>
<proteinExistence type="predicted"/>
<name>A0ABM4EGY9_9AVES</name>
<protein>
    <submittedName>
        <fullName evidence="6">Pleckstrin homology domain-containing family G member 3</fullName>
    </submittedName>
</protein>
<keyword evidence="1" id="KW-0597">Phosphoprotein</keyword>
<dbReference type="InterPro" id="IPR000219">
    <property type="entry name" value="DH_dom"/>
</dbReference>
<dbReference type="SUPFAM" id="SSF48065">
    <property type="entry name" value="DBL homology domain (DH-domain)"/>
    <property type="match status" value="1"/>
</dbReference>
<evidence type="ECO:0000256" key="2">
    <source>
        <dbReference type="SAM" id="MobiDB-lite"/>
    </source>
</evidence>
<dbReference type="PANTHER" id="PTHR45924:SF4">
    <property type="entry name" value="PLECKSTRIN HOMOLOGY DOMAIN-CONTAINING FAMILY G MEMBER 3"/>
    <property type="match status" value="1"/>
</dbReference>
<evidence type="ECO:0000313" key="6">
    <source>
        <dbReference type="RefSeq" id="XP_067151963.1"/>
    </source>
</evidence>
<gene>
    <name evidence="6" type="primary">PLEKHG3</name>
</gene>
<evidence type="ECO:0000259" key="4">
    <source>
        <dbReference type="PROSITE" id="PS50010"/>
    </source>
</evidence>
<feature type="region of interest" description="Disordered" evidence="2">
    <location>
        <begin position="737"/>
        <end position="798"/>
    </location>
</feature>
<dbReference type="InterPro" id="IPR055251">
    <property type="entry name" value="SOS1_NGEF_PH"/>
</dbReference>
<dbReference type="Pfam" id="PF00621">
    <property type="entry name" value="RhoGEF"/>
    <property type="match status" value="1"/>
</dbReference>
<feature type="compositionally biased region" description="Low complexity" evidence="2">
    <location>
        <begin position="744"/>
        <end position="756"/>
    </location>
</feature>
<dbReference type="InterPro" id="IPR011993">
    <property type="entry name" value="PH-like_dom_sf"/>
</dbReference>
<feature type="region of interest" description="Disordered" evidence="2">
    <location>
        <begin position="1018"/>
        <end position="1037"/>
    </location>
</feature>
<dbReference type="SMART" id="SM00325">
    <property type="entry name" value="RhoGEF"/>
    <property type="match status" value="1"/>
</dbReference>
<evidence type="ECO:0000259" key="3">
    <source>
        <dbReference type="PROSITE" id="PS50003"/>
    </source>
</evidence>
<dbReference type="PROSITE" id="PS50003">
    <property type="entry name" value="PH_DOMAIN"/>
    <property type="match status" value="1"/>
</dbReference>
<dbReference type="InterPro" id="IPR001849">
    <property type="entry name" value="PH_domain"/>
</dbReference>
<keyword evidence="5" id="KW-1185">Reference proteome</keyword>
<evidence type="ECO:0000313" key="5">
    <source>
        <dbReference type="Proteomes" id="UP001652627"/>
    </source>
</evidence>
<dbReference type="Gene3D" id="2.30.29.30">
    <property type="entry name" value="Pleckstrin-homology domain (PH domain)/Phosphotyrosine-binding domain (PTB)"/>
    <property type="match status" value="1"/>
</dbReference>
<feature type="compositionally biased region" description="Low complexity" evidence="2">
    <location>
        <begin position="1069"/>
        <end position="1097"/>
    </location>
</feature>